<evidence type="ECO:0000256" key="8">
    <source>
        <dbReference type="PIRSR" id="PIRSR000005-1"/>
    </source>
</evidence>
<feature type="binding site" description="covalent" evidence="8">
    <location>
        <position position="135"/>
    </location>
    <ligand>
        <name>heme c</name>
        <dbReference type="ChEBI" id="CHEBI:61717"/>
        <label>2</label>
    </ligand>
</feature>
<dbReference type="Pfam" id="PF00034">
    <property type="entry name" value="Cytochrom_C"/>
    <property type="match status" value="2"/>
</dbReference>
<feature type="binding site" description="covalent" evidence="8">
    <location>
        <position position="138"/>
    </location>
    <ligand>
        <name>heme c</name>
        <dbReference type="ChEBI" id="CHEBI:61717"/>
        <label>2</label>
    </ligand>
</feature>
<evidence type="ECO:0000313" key="13">
    <source>
        <dbReference type="Proteomes" id="UP000182715"/>
    </source>
</evidence>
<keyword evidence="7 9" id="KW-0408">Iron</keyword>
<evidence type="ECO:0000256" key="1">
    <source>
        <dbReference type="ARBA" id="ARBA00004418"/>
    </source>
</evidence>
<dbReference type="GO" id="GO:0042597">
    <property type="term" value="C:periplasmic space"/>
    <property type="evidence" value="ECO:0007669"/>
    <property type="project" value="UniProtKB-SubCell"/>
</dbReference>
<evidence type="ECO:0000256" key="3">
    <source>
        <dbReference type="ARBA" id="ARBA00022617"/>
    </source>
</evidence>
<evidence type="ECO:0000256" key="6">
    <source>
        <dbReference type="ARBA" id="ARBA00022982"/>
    </source>
</evidence>
<feature type="binding site" description="axial binding residue" evidence="9">
    <location>
        <position position="39"/>
    </location>
    <ligand>
        <name>heme c</name>
        <dbReference type="ChEBI" id="CHEBI:61717"/>
        <label>1</label>
    </ligand>
    <ligandPart>
        <name>Fe</name>
        <dbReference type="ChEBI" id="CHEBI:18248"/>
    </ligandPart>
</feature>
<feature type="domain" description="Cytochrome c" evidence="11">
    <location>
        <begin position="22"/>
        <end position="207"/>
    </location>
</feature>
<dbReference type="Gene3D" id="1.10.760.10">
    <property type="entry name" value="Cytochrome c-like domain"/>
    <property type="match status" value="2"/>
</dbReference>
<dbReference type="InterPro" id="IPR009056">
    <property type="entry name" value="Cyt_c-like_dom"/>
</dbReference>
<evidence type="ECO:0000256" key="7">
    <source>
        <dbReference type="ARBA" id="ARBA00023004"/>
    </source>
</evidence>
<evidence type="ECO:0000256" key="4">
    <source>
        <dbReference type="ARBA" id="ARBA00022723"/>
    </source>
</evidence>
<dbReference type="EMBL" id="CVTF01000065">
    <property type="protein sequence ID" value="CRY99315.1"/>
    <property type="molecule type" value="Genomic_DNA"/>
</dbReference>
<dbReference type="PANTHER" id="PTHR33751:SF9">
    <property type="entry name" value="CYTOCHROME C4"/>
    <property type="match status" value="1"/>
</dbReference>
<dbReference type="InterPro" id="IPR050597">
    <property type="entry name" value="Cytochrome_c_Oxidase_Subunit"/>
</dbReference>
<dbReference type="PIRSF" id="PIRSF000005">
    <property type="entry name" value="Cytochrome_c4"/>
    <property type="match status" value="1"/>
</dbReference>
<name>A0A0H5QDK1_NEIMI</name>
<evidence type="ECO:0000313" key="12">
    <source>
        <dbReference type="EMBL" id="CRY99315.1"/>
    </source>
</evidence>
<evidence type="ECO:0000256" key="2">
    <source>
        <dbReference type="ARBA" id="ARBA00022448"/>
    </source>
</evidence>
<keyword evidence="2" id="KW-0813">Transport</keyword>
<dbReference type="GO" id="GO:0009055">
    <property type="term" value="F:electron transfer activity"/>
    <property type="evidence" value="ECO:0007669"/>
    <property type="project" value="InterPro"/>
</dbReference>
<keyword evidence="10" id="KW-0732">Signal</keyword>
<feature type="binding site" description="axial binding residue" evidence="9">
    <location>
        <position position="184"/>
    </location>
    <ligand>
        <name>heme c</name>
        <dbReference type="ChEBI" id="CHEBI:61717"/>
        <label>2</label>
    </ligand>
    <ligandPart>
        <name>Fe</name>
        <dbReference type="ChEBI" id="CHEBI:18248"/>
    </ligandPart>
</feature>
<dbReference type="GO" id="GO:0020037">
    <property type="term" value="F:heme binding"/>
    <property type="evidence" value="ECO:0007669"/>
    <property type="project" value="InterPro"/>
</dbReference>
<feature type="signal peptide" evidence="10">
    <location>
        <begin position="1"/>
        <end position="18"/>
    </location>
</feature>
<reference evidence="12 13" key="1">
    <citation type="submission" date="2014-11" db="EMBL/GenBank/DDBJ databases">
        <authorList>
            <person name="Diene M.Seydina."/>
        </authorList>
    </citation>
    <scope>NUCLEOTIDE SEQUENCE [LARGE SCALE GENOMIC DNA]</scope>
    <source>
        <strain evidence="12 13">Neisseria meningitidis CHUV</strain>
    </source>
</reference>
<evidence type="ECO:0000256" key="10">
    <source>
        <dbReference type="SAM" id="SignalP"/>
    </source>
</evidence>
<keyword evidence="6" id="KW-0249">Electron transport</keyword>
<sequence>MKRLTLLAFVLAAGAVSASPKADVEKGKQVAATVCAACHAADGNSGIAMYPRLAAQHTAYIYHQTIGIRDGKRTHGSAAVMKPVVMNLSDQDILNVSAFYAKQQPKSGEANPKENPELGAKIYRGGLSDKKVPACMSCHGPSGAGMPGGGSEIQAYPRLGGQHQAYIVEQMNAYKSGQRKNTIMEDIANRMSEEDLKAVANFIQGLR</sequence>
<feature type="binding site" description="axial binding residue" evidence="9">
    <location>
        <position position="81"/>
    </location>
    <ligand>
        <name>heme c</name>
        <dbReference type="ChEBI" id="CHEBI:61717"/>
        <label>1</label>
    </ligand>
    <ligandPart>
        <name>Fe</name>
        <dbReference type="ChEBI" id="CHEBI:18248"/>
    </ligandPart>
</feature>
<dbReference type="InterPro" id="IPR008168">
    <property type="entry name" value="Cyt_C_IC"/>
</dbReference>
<keyword evidence="3 8" id="KW-0349">Heme</keyword>
<proteinExistence type="predicted"/>
<feature type="chain" id="PRO_5005223332" evidence="10">
    <location>
        <begin position="19"/>
        <end position="207"/>
    </location>
</feature>
<feature type="binding site" description="axial binding residue" evidence="9">
    <location>
        <position position="139"/>
    </location>
    <ligand>
        <name>heme c</name>
        <dbReference type="ChEBI" id="CHEBI:61717"/>
        <label>2</label>
    </ligand>
    <ligandPart>
        <name>Fe</name>
        <dbReference type="ChEBI" id="CHEBI:18248"/>
    </ligandPart>
</feature>
<organism evidence="12 13">
    <name type="scientific">Neisseria meningitidis serogroup B</name>
    <dbReference type="NCBI Taxonomy" id="491"/>
    <lineage>
        <taxon>Bacteria</taxon>
        <taxon>Pseudomonadati</taxon>
        <taxon>Pseudomonadota</taxon>
        <taxon>Betaproteobacteria</taxon>
        <taxon>Neisseriales</taxon>
        <taxon>Neisseriaceae</taxon>
        <taxon>Neisseria</taxon>
    </lineage>
</organism>
<dbReference type="PANTHER" id="PTHR33751">
    <property type="entry name" value="CBB3-TYPE CYTOCHROME C OXIDASE SUBUNIT FIXP"/>
    <property type="match status" value="1"/>
</dbReference>
<feature type="binding site" description="covalent" evidence="8">
    <location>
        <position position="35"/>
    </location>
    <ligand>
        <name>heme c</name>
        <dbReference type="ChEBI" id="CHEBI:61717"/>
        <label>1</label>
    </ligand>
</feature>
<dbReference type="PROSITE" id="PS51007">
    <property type="entry name" value="CYTC"/>
    <property type="match status" value="1"/>
</dbReference>
<dbReference type="Proteomes" id="UP000182715">
    <property type="component" value="Unassembled WGS sequence"/>
</dbReference>
<dbReference type="InterPro" id="IPR036909">
    <property type="entry name" value="Cyt_c-like_dom_sf"/>
</dbReference>
<comment type="PTM">
    <text evidence="8">Binds 2 heme c groups covalently per subunit.</text>
</comment>
<dbReference type="OMA" id="RGVPACM"/>
<keyword evidence="4 9" id="KW-0479">Metal-binding</keyword>
<dbReference type="AlphaFoldDB" id="A0A0H5QDK1"/>
<dbReference type="SUPFAM" id="SSF46626">
    <property type="entry name" value="Cytochrome c"/>
    <property type="match status" value="2"/>
</dbReference>
<keyword evidence="5" id="KW-0574">Periplasm</keyword>
<evidence type="ECO:0000259" key="11">
    <source>
        <dbReference type="PROSITE" id="PS51007"/>
    </source>
</evidence>
<accession>A0A0H5QDK1</accession>
<evidence type="ECO:0000256" key="5">
    <source>
        <dbReference type="ARBA" id="ARBA00022764"/>
    </source>
</evidence>
<dbReference type="InterPro" id="IPR024167">
    <property type="entry name" value="Cytochrome_c4-like"/>
</dbReference>
<dbReference type="PRINTS" id="PR00605">
    <property type="entry name" value="CYTCHROMECIC"/>
</dbReference>
<evidence type="ECO:0000256" key="9">
    <source>
        <dbReference type="PIRSR" id="PIRSR000005-2"/>
    </source>
</evidence>
<feature type="binding site" description="covalent" evidence="8">
    <location>
        <position position="38"/>
    </location>
    <ligand>
        <name>heme c</name>
        <dbReference type="ChEBI" id="CHEBI:61717"/>
        <label>1</label>
    </ligand>
</feature>
<comment type="subcellular location">
    <subcellularLocation>
        <location evidence="1">Periplasm</location>
    </subcellularLocation>
</comment>
<protein>
    <submittedName>
        <fullName evidence="12">Cytochrome c4</fullName>
    </submittedName>
</protein>
<dbReference type="GO" id="GO:0005506">
    <property type="term" value="F:iron ion binding"/>
    <property type="evidence" value="ECO:0007669"/>
    <property type="project" value="InterPro"/>
</dbReference>